<accession>A0A2K0W9N7</accession>
<dbReference type="EMBL" id="MTQA01000095">
    <property type="protein sequence ID" value="PNP78966.1"/>
    <property type="molecule type" value="Genomic_DNA"/>
</dbReference>
<keyword evidence="3" id="KW-1185">Reference proteome</keyword>
<dbReference type="AlphaFoldDB" id="A0A2K0W9N7"/>
<proteinExistence type="predicted"/>
<comment type="caution">
    <text evidence="2">The sequence shown here is derived from an EMBL/GenBank/DDBJ whole genome shotgun (WGS) entry which is preliminary data.</text>
</comment>
<evidence type="ECO:0000256" key="1">
    <source>
        <dbReference type="SAM" id="MobiDB-lite"/>
    </source>
</evidence>
<dbReference type="Proteomes" id="UP000236664">
    <property type="component" value="Unassembled WGS sequence"/>
</dbReference>
<sequence length="240" mass="27884">MSCFIVSGTASEAGRSSPAPSFQDESSPVWSTCKCRDAKPYKPNRKLFIPKNWYDEVPDTEKSLIERPSLAVKALRARQFFRRIQAYGADKRFSFGDWEAGKLRYSLLFMMDDLYGDREGEKEYPAEWEGETTFKSFYEKTVSTWVEDLPDDEKACIERLADILGEEFTIEVDDEASWEKYESRLDQCLDGVDPIPEEDQGLEKLKLEEWACYKCSRRYANKVLWVPGHKDYGPTAQYFD</sequence>
<protein>
    <submittedName>
        <fullName evidence="2">Uncharacterized protein</fullName>
    </submittedName>
</protein>
<dbReference type="OrthoDB" id="5089671at2759"/>
<organism evidence="2 3">
    <name type="scientific">Gibberella nygamai</name>
    <name type="common">Bean root rot disease fungus</name>
    <name type="synonym">Fusarium nygamai</name>
    <dbReference type="NCBI Taxonomy" id="42673"/>
    <lineage>
        <taxon>Eukaryota</taxon>
        <taxon>Fungi</taxon>
        <taxon>Dikarya</taxon>
        <taxon>Ascomycota</taxon>
        <taxon>Pezizomycotina</taxon>
        <taxon>Sordariomycetes</taxon>
        <taxon>Hypocreomycetidae</taxon>
        <taxon>Hypocreales</taxon>
        <taxon>Nectriaceae</taxon>
        <taxon>Fusarium</taxon>
        <taxon>Fusarium fujikuroi species complex</taxon>
    </lineage>
</organism>
<feature type="region of interest" description="Disordered" evidence="1">
    <location>
        <begin position="1"/>
        <end position="26"/>
    </location>
</feature>
<gene>
    <name evidence="2" type="ORF">FNYG_07831</name>
</gene>
<reference evidence="2 3" key="1">
    <citation type="submission" date="2017-06" db="EMBL/GenBank/DDBJ databases">
        <title>Genome of Fusarium nygamai isolate CS10214.</title>
        <authorList>
            <person name="Gardiner D.M."/>
            <person name="Obanor F."/>
            <person name="Kazan K."/>
        </authorList>
    </citation>
    <scope>NUCLEOTIDE SEQUENCE [LARGE SCALE GENOMIC DNA]</scope>
    <source>
        <strain evidence="2 3">CS10214</strain>
    </source>
</reference>
<name>A0A2K0W9N7_GIBNY</name>
<evidence type="ECO:0000313" key="2">
    <source>
        <dbReference type="EMBL" id="PNP78966.1"/>
    </source>
</evidence>
<evidence type="ECO:0000313" key="3">
    <source>
        <dbReference type="Proteomes" id="UP000236664"/>
    </source>
</evidence>